<organism evidence="1 3">
    <name type="scientific">Chitinophaga sancti</name>
    <dbReference type="NCBI Taxonomy" id="1004"/>
    <lineage>
        <taxon>Bacteria</taxon>
        <taxon>Pseudomonadati</taxon>
        <taxon>Bacteroidota</taxon>
        <taxon>Chitinophagia</taxon>
        <taxon>Chitinophagales</taxon>
        <taxon>Chitinophagaceae</taxon>
        <taxon>Chitinophaga</taxon>
    </lineage>
</organism>
<evidence type="ECO:0008006" key="5">
    <source>
        <dbReference type="Google" id="ProtNLM"/>
    </source>
</evidence>
<dbReference type="Proteomes" id="UP000183788">
    <property type="component" value="Unassembled WGS sequence"/>
</dbReference>
<keyword evidence="4" id="KW-1185">Reference proteome</keyword>
<evidence type="ECO:0000313" key="1">
    <source>
        <dbReference type="EMBL" id="SFW84864.1"/>
    </source>
</evidence>
<dbReference type="EMBL" id="CP140154">
    <property type="protein sequence ID" value="WQG88901.1"/>
    <property type="molecule type" value="Genomic_DNA"/>
</dbReference>
<name>A0A1K1SKC0_9BACT</name>
<proteinExistence type="predicted"/>
<evidence type="ECO:0000313" key="2">
    <source>
        <dbReference type="EMBL" id="WQG88901.1"/>
    </source>
</evidence>
<dbReference type="OrthoDB" id="667339at2"/>
<dbReference type="RefSeq" id="WP_143150911.1">
    <property type="nucleotide sequence ID" value="NZ_CP139972.1"/>
</dbReference>
<reference evidence="2 4" key="2">
    <citation type="submission" date="2023-11" db="EMBL/GenBank/DDBJ databases">
        <title>MicrobeMod: A computational toolkit for identifying prokaryotic methylation and restriction-modification with nanopore sequencing.</title>
        <authorList>
            <person name="Crits-Christoph A."/>
            <person name="Kang S.C."/>
            <person name="Lee H."/>
            <person name="Ostrov N."/>
        </authorList>
    </citation>
    <scope>NUCLEOTIDE SEQUENCE [LARGE SCALE GENOMIC DNA]</scope>
    <source>
        <strain evidence="2 4">ATCC 23090</strain>
    </source>
</reference>
<sequence length="119" mass="13606">MRNNSIKQWLSLLVFATMSIACFGYEKAVREFKEFNSASLDGKVIFLDGTNGYYHFKLDNDSKKYGCRPVSADNFGISFGEVAMGNNLKKMPHADTLIVIKKGYTYKYVFEKFEDQKKG</sequence>
<protein>
    <recommendedName>
        <fullName evidence="5">Lipoprotein</fullName>
    </recommendedName>
</protein>
<dbReference type="Proteomes" id="UP001326715">
    <property type="component" value="Chromosome"/>
</dbReference>
<dbReference type="EMBL" id="FPIZ01000025">
    <property type="protein sequence ID" value="SFW84864.1"/>
    <property type="molecule type" value="Genomic_DNA"/>
</dbReference>
<dbReference type="PROSITE" id="PS51257">
    <property type="entry name" value="PROKAR_LIPOPROTEIN"/>
    <property type="match status" value="1"/>
</dbReference>
<evidence type="ECO:0000313" key="3">
    <source>
        <dbReference type="Proteomes" id="UP000183788"/>
    </source>
</evidence>
<gene>
    <name evidence="1" type="ORF">SAMN05661012_05613</name>
    <name evidence="2" type="ORF">SR876_28635</name>
</gene>
<dbReference type="AlphaFoldDB" id="A0A1K1SKC0"/>
<evidence type="ECO:0000313" key="4">
    <source>
        <dbReference type="Proteomes" id="UP001326715"/>
    </source>
</evidence>
<reference evidence="1 3" key="1">
    <citation type="submission" date="2016-11" db="EMBL/GenBank/DDBJ databases">
        <authorList>
            <person name="Jaros S."/>
            <person name="Januszkiewicz K."/>
            <person name="Wedrychowicz H."/>
        </authorList>
    </citation>
    <scope>NUCLEOTIDE SEQUENCE [LARGE SCALE GENOMIC DNA]</scope>
    <source>
        <strain evidence="1 3">DSM 784</strain>
    </source>
</reference>
<accession>A0A1K1SKC0</accession>
<dbReference type="STRING" id="1004.SAMN05661012_05613"/>